<evidence type="ECO:0000259" key="1">
    <source>
        <dbReference type="Pfam" id="PF05050"/>
    </source>
</evidence>
<dbReference type="NCBIfam" id="TIGR01444">
    <property type="entry name" value="fkbM_fam"/>
    <property type="match status" value="1"/>
</dbReference>
<keyword evidence="2" id="KW-0808">Transferase</keyword>
<dbReference type="HOGENOM" id="CLU_086956_1_0_3"/>
<organism evidence="2 3">
    <name type="scientific">Chamaesiphon minutus (strain ATCC 27169 / PCC 6605)</name>
    <dbReference type="NCBI Taxonomy" id="1173020"/>
    <lineage>
        <taxon>Bacteria</taxon>
        <taxon>Bacillati</taxon>
        <taxon>Cyanobacteriota</taxon>
        <taxon>Cyanophyceae</taxon>
        <taxon>Gomontiellales</taxon>
        <taxon>Chamaesiphonaceae</taxon>
        <taxon>Chamaesiphon</taxon>
    </lineage>
</organism>
<name>K9UL94_CHAP6</name>
<dbReference type="Pfam" id="PF05050">
    <property type="entry name" value="Methyltransf_21"/>
    <property type="match status" value="1"/>
</dbReference>
<dbReference type="InterPro" id="IPR029063">
    <property type="entry name" value="SAM-dependent_MTases_sf"/>
</dbReference>
<dbReference type="PANTHER" id="PTHR34203">
    <property type="entry name" value="METHYLTRANSFERASE, FKBM FAMILY PROTEIN"/>
    <property type="match status" value="1"/>
</dbReference>
<dbReference type="EMBL" id="CP003600">
    <property type="protein sequence ID" value="AFY95600.1"/>
    <property type="molecule type" value="Genomic_DNA"/>
</dbReference>
<protein>
    <submittedName>
        <fullName evidence="2">Methyltransferase, FkbM family</fullName>
    </submittedName>
</protein>
<dbReference type="GO" id="GO:0032259">
    <property type="term" value="P:methylation"/>
    <property type="evidence" value="ECO:0007669"/>
    <property type="project" value="UniProtKB-KW"/>
</dbReference>
<dbReference type="Gene3D" id="3.40.50.150">
    <property type="entry name" value="Vaccinia Virus protein VP39"/>
    <property type="match status" value="1"/>
</dbReference>
<keyword evidence="3" id="KW-1185">Reference proteome</keyword>
<sequence length="263" mass="29254">MFKYTNKILTLKRCIVSLVSNLGLIHACVYAVQMLRHSLLNSDSNYTLISKNSNFPLICRPNTSDLSVFGQIFLEREYSCLDDLSDVELIIDCGANVGYSSAYLLTRFPKSRVICIEPDSSNFKILEKNLAPYKERVKLINSGVWSHQTGLKILETPGLEWNAWAVQVRECNAGEVPEMQATDVGTLLKESGSDKISILKMDIEGAEAVVFAKNYESWLPFVDNIAIEIHGSKASDIVLNTVATCKPFNISNCGELTVFKSNV</sequence>
<dbReference type="InterPro" id="IPR006342">
    <property type="entry name" value="FkbM_mtfrase"/>
</dbReference>
<keyword evidence="2" id="KW-0489">Methyltransferase</keyword>
<dbReference type="InterPro" id="IPR052514">
    <property type="entry name" value="SAM-dependent_MTase"/>
</dbReference>
<dbReference type="KEGG" id="cmp:Cha6605_4682"/>
<dbReference type="STRING" id="1173020.Cha6605_4682"/>
<dbReference type="PANTHER" id="PTHR34203:SF15">
    <property type="entry name" value="SLL1173 PROTEIN"/>
    <property type="match status" value="1"/>
</dbReference>
<dbReference type="RefSeq" id="WP_015161696.1">
    <property type="nucleotide sequence ID" value="NC_019697.1"/>
</dbReference>
<gene>
    <name evidence="2" type="ORF">Cha6605_4682</name>
</gene>
<evidence type="ECO:0000313" key="2">
    <source>
        <dbReference type="EMBL" id="AFY95600.1"/>
    </source>
</evidence>
<dbReference type="AlphaFoldDB" id="K9UL94"/>
<dbReference type="Proteomes" id="UP000010366">
    <property type="component" value="Chromosome"/>
</dbReference>
<accession>K9UL94</accession>
<evidence type="ECO:0000313" key="3">
    <source>
        <dbReference type="Proteomes" id="UP000010366"/>
    </source>
</evidence>
<dbReference type="SUPFAM" id="SSF53335">
    <property type="entry name" value="S-adenosyl-L-methionine-dependent methyltransferases"/>
    <property type="match status" value="1"/>
</dbReference>
<proteinExistence type="predicted"/>
<dbReference type="eggNOG" id="COG4122">
    <property type="taxonomic scope" value="Bacteria"/>
</dbReference>
<dbReference type="CDD" id="cd02440">
    <property type="entry name" value="AdoMet_MTases"/>
    <property type="match status" value="1"/>
</dbReference>
<dbReference type="GO" id="GO:0008168">
    <property type="term" value="F:methyltransferase activity"/>
    <property type="evidence" value="ECO:0007669"/>
    <property type="project" value="UniProtKB-KW"/>
</dbReference>
<feature type="domain" description="Methyltransferase FkbM" evidence="1">
    <location>
        <begin position="92"/>
        <end position="233"/>
    </location>
</feature>
<reference evidence="2 3" key="1">
    <citation type="submission" date="2012-05" db="EMBL/GenBank/DDBJ databases">
        <title>Finished chromosome of genome of Chamaesiphon sp. PCC 6605.</title>
        <authorList>
            <consortium name="US DOE Joint Genome Institute"/>
            <person name="Gugger M."/>
            <person name="Coursin T."/>
            <person name="Rippka R."/>
            <person name="Tandeau De Marsac N."/>
            <person name="Huntemann M."/>
            <person name="Wei C.-L."/>
            <person name="Han J."/>
            <person name="Detter J.C."/>
            <person name="Han C."/>
            <person name="Tapia R."/>
            <person name="Chen A."/>
            <person name="Kyrpides N."/>
            <person name="Mavromatis K."/>
            <person name="Markowitz V."/>
            <person name="Szeto E."/>
            <person name="Ivanova N."/>
            <person name="Pagani I."/>
            <person name="Pati A."/>
            <person name="Goodwin L."/>
            <person name="Nordberg H.P."/>
            <person name="Cantor M.N."/>
            <person name="Hua S.X."/>
            <person name="Woyke T."/>
            <person name="Kerfeld C.A."/>
        </authorList>
    </citation>
    <scope>NUCLEOTIDE SEQUENCE [LARGE SCALE GENOMIC DNA]</scope>
    <source>
        <strain evidence="3">ATCC 27169 / PCC 6605</strain>
    </source>
</reference>
<dbReference type="OrthoDB" id="5329963at2"/>